<comment type="caution">
    <text evidence="7">The sequence shown here is derived from an EMBL/GenBank/DDBJ whole genome shotgun (WGS) entry which is preliminary data.</text>
</comment>
<protein>
    <submittedName>
        <fullName evidence="7">O-antigen ligase family protein</fullName>
    </submittedName>
</protein>
<dbReference type="GO" id="GO:0016874">
    <property type="term" value="F:ligase activity"/>
    <property type="evidence" value="ECO:0007669"/>
    <property type="project" value="UniProtKB-KW"/>
</dbReference>
<keyword evidence="7" id="KW-0436">Ligase</keyword>
<feature type="transmembrane region" description="Helical" evidence="5">
    <location>
        <begin position="240"/>
        <end position="258"/>
    </location>
</feature>
<name>A0ABW4RTT3_9ACTN</name>
<keyword evidence="4 5" id="KW-0472">Membrane</keyword>
<feature type="transmembrane region" description="Helical" evidence="5">
    <location>
        <begin position="148"/>
        <end position="167"/>
    </location>
</feature>
<evidence type="ECO:0000256" key="3">
    <source>
        <dbReference type="ARBA" id="ARBA00022989"/>
    </source>
</evidence>
<evidence type="ECO:0000256" key="2">
    <source>
        <dbReference type="ARBA" id="ARBA00022692"/>
    </source>
</evidence>
<evidence type="ECO:0000256" key="4">
    <source>
        <dbReference type="ARBA" id="ARBA00023136"/>
    </source>
</evidence>
<feature type="transmembrane region" description="Helical" evidence="5">
    <location>
        <begin position="91"/>
        <end position="110"/>
    </location>
</feature>
<evidence type="ECO:0000259" key="6">
    <source>
        <dbReference type="Pfam" id="PF04932"/>
    </source>
</evidence>
<feature type="domain" description="O-antigen ligase-related" evidence="6">
    <location>
        <begin position="202"/>
        <end position="342"/>
    </location>
</feature>
<reference evidence="8" key="1">
    <citation type="journal article" date="2019" name="Int. J. Syst. Evol. Microbiol.">
        <title>The Global Catalogue of Microorganisms (GCM) 10K type strain sequencing project: providing services to taxonomists for standard genome sequencing and annotation.</title>
        <authorList>
            <consortium name="The Broad Institute Genomics Platform"/>
            <consortium name="The Broad Institute Genome Sequencing Center for Infectious Disease"/>
            <person name="Wu L."/>
            <person name="Ma J."/>
        </authorList>
    </citation>
    <scope>NUCLEOTIDE SEQUENCE [LARGE SCALE GENOMIC DNA]</scope>
    <source>
        <strain evidence="8">CAIM 431</strain>
    </source>
</reference>
<feature type="transmembrane region" description="Helical" evidence="5">
    <location>
        <begin position="59"/>
        <end position="79"/>
    </location>
</feature>
<evidence type="ECO:0000256" key="1">
    <source>
        <dbReference type="ARBA" id="ARBA00004141"/>
    </source>
</evidence>
<keyword evidence="2 5" id="KW-0812">Transmembrane</keyword>
<feature type="transmembrane region" description="Helical" evidence="5">
    <location>
        <begin position="21"/>
        <end position="39"/>
    </location>
</feature>
<comment type="subcellular location">
    <subcellularLocation>
        <location evidence="1">Membrane</location>
        <topology evidence="1">Multi-pass membrane protein</topology>
    </subcellularLocation>
</comment>
<proteinExistence type="predicted"/>
<evidence type="ECO:0000313" key="8">
    <source>
        <dbReference type="Proteomes" id="UP001597326"/>
    </source>
</evidence>
<dbReference type="EMBL" id="JBHUFZ010000008">
    <property type="protein sequence ID" value="MFD1889245.1"/>
    <property type="molecule type" value="Genomic_DNA"/>
</dbReference>
<dbReference type="PANTHER" id="PTHR37422:SF13">
    <property type="entry name" value="LIPOPOLYSACCHARIDE BIOSYNTHESIS PROTEIN PA4999-RELATED"/>
    <property type="match status" value="1"/>
</dbReference>
<accession>A0ABW4RTT3</accession>
<feature type="transmembrane region" description="Helical" evidence="5">
    <location>
        <begin position="333"/>
        <end position="353"/>
    </location>
</feature>
<evidence type="ECO:0000256" key="5">
    <source>
        <dbReference type="SAM" id="Phobius"/>
    </source>
</evidence>
<dbReference type="PANTHER" id="PTHR37422">
    <property type="entry name" value="TEICHURONIC ACID BIOSYNTHESIS PROTEIN TUAE"/>
    <property type="match status" value="1"/>
</dbReference>
<feature type="transmembrane region" description="Helical" evidence="5">
    <location>
        <begin position="365"/>
        <end position="389"/>
    </location>
</feature>
<feature type="transmembrane region" description="Helical" evidence="5">
    <location>
        <begin position="116"/>
        <end position="136"/>
    </location>
</feature>
<dbReference type="Proteomes" id="UP001597326">
    <property type="component" value="Unassembled WGS sequence"/>
</dbReference>
<sequence length="427" mass="46366">MSLRERLLPVRRPRRAADDTLLLRRMPLIGALALVWVLLVDWATTVRIGGPSLSAMLTLGTAALMLLLLPTVIHSVVTGRMGSWRGTDRPVMTPISLALFLLVALLRLPANPSMEGVQNVCVYVGFVLAIVLTADAADHWDLERWGRVLPLAALLVSLLFFITFVLLKFPLYGDRSFALSSLVFMALVVPWRGGGVLRWAPWIIAACTVLSLSRTASVIAIMGLAFMVVRGPRRGRVLKAGLIALAAALSVVVLWFAYAPFRERFTSGDAAVQVGGTSLNTSGRSNLWAAAWESAVQRPILGHGPGSATELITEKFITISQPHNEYLRIFHDFGVVGLAFYLWGMLALLALVWRRARRHDRPIDWAAVIALLGILLASITDNMIIYPFVMVPAGVIVGLSLAATDPPAPAEPVEALPQLQTTSPEAP</sequence>
<organism evidence="7 8">
    <name type="scientific">Luteococcus peritonei</name>
    <dbReference type="NCBI Taxonomy" id="88874"/>
    <lineage>
        <taxon>Bacteria</taxon>
        <taxon>Bacillati</taxon>
        <taxon>Actinomycetota</taxon>
        <taxon>Actinomycetes</taxon>
        <taxon>Propionibacteriales</taxon>
        <taxon>Propionibacteriaceae</taxon>
        <taxon>Luteococcus</taxon>
    </lineage>
</organism>
<dbReference type="InterPro" id="IPR051533">
    <property type="entry name" value="WaaL-like"/>
</dbReference>
<keyword evidence="8" id="KW-1185">Reference proteome</keyword>
<keyword evidence="3 5" id="KW-1133">Transmembrane helix</keyword>
<evidence type="ECO:0000313" key="7">
    <source>
        <dbReference type="EMBL" id="MFD1889245.1"/>
    </source>
</evidence>
<gene>
    <name evidence="7" type="ORF">ACFSCS_03460</name>
</gene>
<feature type="transmembrane region" description="Helical" evidence="5">
    <location>
        <begin position="199"/>
        <end position="228"/>
    </location>
</feature>
<dbReference type="RefSeq" id="WP_343872236.1">
    <property type="nucleotide sequence ID" value="NZ_BAAAIX010000007.1"/>
</dbReference>
<dbReference type="InterPro" id="IPR007016">
    <property type="entry name" value="O-antigen_ligase-rel_domated"/>
</dbReference>
<dbReference type="Pfam" id="PF04932">
    <property type="entry name" value="Wzy_C"/>
    <property type="match status" value="1"/>
</dbReference>